<feature type="transmembrane region" description="Helical" evidence="8">
    <location>
        <begin position="207"/>
        <end position="228"/>
    </location>
</feature>
<keyword evidence="5 8" id="KW-1133">Transmembrane helix</keyword>
<evidence type="ECO:0000256" key="6">
    <source>
        <dbReference type="ARBA" id="ARBA00023136"/>
    </source>
</evidence>
<evidence type="ECO:0000313" key="10">
    <source>
        <dbReference type="EMBL" id="MBD9698056.1"/>
    </source>
</evidence>
<evidence type="ECO:0000256" key="8">
    <source>
        <dbReference type="SAM" id="Phobius"/>
    </source>
</evidence>
<dbReference type="Proteomes" id="UP000642107">
    <property type="component" value="Unassembled WGS sequence"/>
</dbReference>
<evidence type="ECO:0000259" key="9">
    <source>
        <dbReference type="PROSITE" id="PS50850"/>
    </source>
</evidence>
<feature type="transmembrane region" description="Helical" evidence="8">
    <location>
        <begin position="409"/>
        <end position="426"/>
    </location>
</feature>
<evidence type="ECO:0000256" key="5">
    <source>
        <dbReference type="ARBA" id="ARBA00022989"/>
    </source>
</evidence>
<feature type="transmembrane region" description="Helical" evidence="8">
    <location>
        <begin position="296"/>
        <end position="316"/>
    </location>
</feature>
<dbReference type="SUPFAM" id="SSF103473">
    <property type="entry name" value="MFS general substrate transporter"/>
    <property type="match status" value="1"/>
</dbReference>
<dbReference type="InterPro" id="IPR010290">
    <property type="entry name" value="TM_effector"/>
</dbReference>
<feature type="transmembrane region" description="Helical" evidence="8">
    <location>
        <begin position="110"/>
        <end position="129"/>
    </location>
</feature>
<dbReference type="PANTHER" id="PTHR23513:SF6">
    <property type="entry name" value="MAJOR FACILITATOR SUPERFAMILY ASSOCIATED DOMAIN-CONTAINING PROTEIN"/>
    <property type="match status" value="1"/>
</dbReference>
<dbReference type="Pfam" id="PF05977">
    <property type="entry name" value="MFS_3"/>
    <property type="match status" value="1"/>
</dbReference>
<evidence type="ECO:0000256" key="4">
    <source>
        <dbReference type="ARBA" id="ARBA00022692"/>
    </source>
</evidence>
<evidence type="ECO:0000313" key="11">
    <source>
        <dbReference type="Proteomes" id="UP000642107"/>
    </source>
</evidence>
<comment type="caution">
    <text evidence="10">The sequence shown here is derived from an EMBL/GenBank/DDBJ whole genome shotgun (WGS) entry which is preliminary data.</text>
</comment>
<dbReference type="InterPro" id="IPR020846">
    <property type="entry name" value="MFS_dom"/>
</dbReference>
<dbReference type="RefSeq" id="WP_192276885.1">
    <property type="nucleotide sequence ID" value="NZ_JACZDF010000001.1"/>
</dbReference>
<feature type="transmembrane region" description="Helical" evidence="8">
    <location>
        <begin position="352"/>
        <end position="373"/>
    </location>
</feature>
<protein>
    <submittedName>
        <fullName evidence="10">MFS transporter</fullName>
    </submittedName>
</protein>
<accession>A0ABR9DLP1</accession>
<reference evidence="10 11" key="1">
    <citation type="submission" date="2020-09" db="EMBL/GenBank/DDBJ databases">
        <title>Flavimobilis rhizosphaerae sp. nov., isolated from rhizosphere soil of Spartina alterniflora.</title>
        <authorList>
            <person name="Hanqin C."/>
        </authorList>
    </citation>
    <scope>NUCLEOTIDE SEQUENCE [LARGE SCALE GENOMIC DNA]</scope>
    <source>
        <strain evidence="10 11">GY 10621</strain>
    </source>
</reference>
<evidence type="ECO:0000256" key="2">
    <source>
        <dbReference type="ARBA" id="ARBA00022448"/>
    </source>
</evidence>
<evidence type="ECO:0000256" key="3">
    <source>
        <dbReference type="ARBA" id="ARBA00022475"/>
    </source>
</evidence>
<name>A0ABR9DLP1_9MICO</name>
<feature type="domain" description="Major facilitator superfamily (MFS) profile" evidence="9">
    <location>
        <begin position="34"/>
        <end position="435"/>
    </location>
</feature>
<dbReference type="PROSITE" id="PS50850">
    <property type="entry name" value="MFS"/>
    <property type="match status" value="1"/>
</dbReference>
<dbReference type="EMBL" id="JACZDF010000001">
    <property type="protein sequence ID" value="MBD9698056.1"/>
    <property type="molecule type" value="Genomic_DNA"/>
</dbReference>
<dbReference type="PANTHER" id="PTHR23513">
    <property type="entry name" value="INTEGRAL MEMBRANE EFFLUX PROTEIN-RELATED"/>
    <property type="match status" value="1"/>
</dbReference>
<feature type="region of interest" description="Disordered" evidence="7">
    <location>
        <begin position="1"/>
        <end position="22"/>
    </location>
</feature>
<keyword evidence="2" id="KW-0813">Transport</keyword>
<gene>
    <name evidence="10" type="ORF">IGS67_00895</name>
</gene>
<feature type="transmembrane region" description="Helical" evidence="8">
    <location>
        <begin position="325"/>
        <end position="346"/>
    </location>
</feature>
<feature type="transmembrane region" description="Helical" evidence="8">
    <location>
        <begin position="180"/>
        <end position="201"/>
    </location>
</feature>
<keyword evidence="4 8" id="KW-0812">Transmembrane</keyword>
<evidence type="ECO:0000256" key="1">
    <source>
        <dbReference type="ARBA" id="ARBA00004651"/>
    </source>
</evidence>
<dbReference type="CDD" id="cd06173">
    <property type="entry name" value="MFS_MefA_like"/>
    <property type="match status" value="1"/>
</dbReference>
<organism evidence="10 11">
    <name type="scientific">Flavimobilis rhizosphaerae</name>
    <dbReference type="NCBI Taxonomy" id="2775421"/>
    <lineage>
        <taxon>Bacteria</taxon>
        <taxon>Bacillati</taxon>
        <taxon>Actinomycetota</taxon>
        <taxon>Actinomycetes</taxon>
        <taxon>Micrococcales</taxon>
        <taxon>Jonesiaceae</taxon>
        <taxon>Flavimobilis</taxon>
    </lineage>
</organism>
<keyword evidence="3" id="KW-1003">Cell membrane</keyword>
<dbReference type="InterPro" id="IPR036259">
    <property type="entry name" value="MFS_trans_sf"/>
</dbReference>
<feature type="transmembrane region" description="Helical" evidence="8">
    <location>
        <begin position="263"/>
        <end position="284"/>
    </location>
</feature>
<feature type="transmembrane region" description="Helical" evidence="8">
    <location>
        <begin position="385"/>
        <end position="403"/>
    </location>
</feature>
<feature type="transmembrane region" description="Helical" evidence="8">
    <location>
        <begin position="76"/>
        <end position="98"/>
    </location>
</feature>
<evidence type="ECO:0000256" key="7">
    <source>
        <dbReference type="SAM" id="MobiDB-lite"/>
    </source>
</evidence>
<proteinExistence type="predicted"/>
<comment type="subcellular location">
    <subcellularLocation>
        <location evidence="1">Cell membrane</location>
        <topology evidence="1">Multi-pass membrane protein</topology>
    </subcellularLocation>
</comment>
<keyword evidence="11" id="KW-1185">Reference proteome</keyword>
<sequence>MTGADARTAAQPEALTTERDEPATAVPALDDARLTTTGLLPGFGRLWTSSIASNLADGIGRVAVPLLGTTLTRDPLAISVLGALAFLPWLLLGLPAGVLVDRVDRRRAMAVANGVRVLAAAGLALTVATGAVTIWWLYAAVLVWGVGETVYDNAATALVPDFVERHGLDRANGRMQSSEIVVQTFVATPLGAWLFAVAMVVPLWSTAAGFALAALLVLALPATVAVGARAATEPAPSRPGVLADMRDAFVFVWRHRYLRQMTVLTVVVGNALAFGQAASLLLFLDTFGVSEASVGALTAVVGAGALVGAMSGGAVVRRIGRGRTLLVGTLLGGLGILLVGLAPSLWTALVAYALGAAGVSLWNVPWGALRQILVPSHLLGRVSGLLRAINWGLMPVATLLGGWVARVDLQLPFLLGGAIVVAMSVLRTRTILRADAAADTTPTR</sequence>
<dbReference type="Gene3D" id="1.20.1250.20">
    <property type="entry name" value="MFS general substrate transporter like domains"/>
    <property type="match status" value="1"/>
</dbReference>
<keyword evidence="6 8" id="KW-0472">Membrane</keyword>